<dbReference type="PANTHER" id="PTHR11207">
    <property type="entry name" value="RIBONUCLEASE III"/>
    <property type="match status" value="1"/>
</dbReference>
<feature type="domain" description="RNase III" evidence="17">
    <location>
        <begin position="12"/>
        <end position="138"/>
    </location>
</feature>
<dbReference type="InterPro" id="IPR000999">
    <property type="entry name" value="RNase_III_dom"/>
</dbReference>
<keyword evidence="10 15" id="KW-0479">Metal-binding</keyword>
<comment type="subcellular location">
    <subcellularLocation>
        <location evidence="2 15">Cytoplasm</location>
    </subcellularLocation>
</comment>
<accession>A0A9D6UM69</accession>
<dbReference type="InterPro" id="IPR011907">
    <property type="entry name" value="RNase_III"/>
</dbReference>
<feature type="binding site" evidence="15">
    <location>
        <position position="127"/>
    </location>
    <ligand>
        <name>Mg(2+)</name>
        <dbReference type="ChEBI" id="CHEBI:18420"/>
    </ligand>
</feature>
<keyword evidence="11 15" id="KW-0255">Endonuclease</keyword>
<dbReference type="InterPro" id="IPR036389">
    <property type="entry name" value="RNase_III_sf"/>
</dbReference>
<dbReference type="GO" id="GO:0004525">
    <property type="term" value="F:ribonuclease III activity"/>
    <property type="evidence" value="ECO:0007669"/>
    <property type="project" value="UniProtKB-UniRule"/>
</dbReference>
<dbReference type="GO" id="GO:0019843">
    <property type="term" value="F:rRNA binding"/>
    <property type="evidence" value="ECO:0007669"/>
    <property type="project" value="UniProtKB-KW"/>
</dbReference>
<evidence type="ECO:0000256" key="8">
    <source>
        <dbReference type="ARBA" id="ARBA00022694"/>
    </source>
</evidence>
<evidence type="ECO:0000256" key="7">
    <source>
        <dbReference type="ARBA" id="ARBA00022664"/>
    </source>
</evidence>
<dbReference type="Gene3D" id="3.30.160.20">
    <property type="match status" value="1"/>
</dbReference>
<gene>
    <name evidence="15 18" type="primary">rnc</name>
    <name evidence="18" type="ORF">HZB08_02020</name>
</gene>
<dbReference type="GO" id="GO:0006397">
    <property type="term" value="P:mRNA processing"/>
    <property type="evidence" value="ECO:0007669"/>
    <property type="project" value="UniProtKB-UniRule"/>
</dbReference>
<reference evidence="18" key="1">
    <citation type="submission" date="2020-07" db="EMBL/GenBank/DDBJ databases">
        <title>Huge and variable diversity of episymbiotic CPR bacteria and DPANN archaea in groundwater ecosystems.</title>
        <authorList>
            <person name="He C.Y."/>
            <person name="Keren R."/>
            <person name="Whittaker M."/>
            <person name="Farag I.F."/>
            <person name="Doudna J."/>
            <person name="Cate J.H.D."/>
            <person name="Banfield J.F."/>
        </authorList>
    </citation>
    <scope>NUCLEOTIDE SEQUENCE</scope>
    <source>
        <strain evidence="18">NC_groundwater_1860_Pr3_B-0.1um_51_7</strain>
    </source>
</reference>
<evidence type="ECO:0000256" key="6">
    <source>
        <dbReference type="ARBA" id="ARBA00022552"/>
    </source>
</evidence>
<dbReference type="GO" id="GO:0006364">
    <property type="term" value="P:rRNA processing"/>
    <property type="evidence" value="ECO:0007669"/>
    <property type="project" value="UniProtKB-UniRule"/>
</dbReference>
<dbReference type="PROSITE" id="PS50142">
    <property type="entry name" value="RNASE_3_2"/>
    <property type="match status" value="1"/>
</dbReference>
<keyword evidence="6 15" id="KW-0698">rRNA processing</keyword>
<dbReference type="InterPro" id="IPR014720">
    <property type="entry name" value="dsRBD_dom"/>
</dbReference>
<dbReference type="NCBIfam" id="TIGR02191">
    <property type="entry name" value="RNaseIII"/>
    <property type="match status" value="1"/>
</dbReference>
<dbReference type="CDD" id="cd00593">
    <property type="entry name" value="RIBOc"/>
    <property type="match status" value="1"/>
</dbReference>
<evidence type="ECO:0000256" key="13">
    <source>
        <dbReference type="ARBA" id="ARBA00022842"/>
    </source>
</evidence>
<dbReference type="EMBL" id="JACRKR010000100">
    <property type="protein sequence ID" value="MBI5078779.1"/>
    <property type="molecule type" value="Genomic_DNA"/>
</dbReference>
<evidence type="ECO:0000256" key="1">
    <source>
        <dbReference type="ARBA" id="ARBA00000109"/>
    </source>
</evidence>
<dbReference type="GO" id="GO:0046872">
    <property type="term" value="F:metal ion binding"/>
    <property type="evidence" value="ECO:0007669"/>
    <property type="project" value="UniProtKB-KW"/>
</dbReference>
<feature type="active site" evidence="15">
    <location>
        <position position="127"/>
    </location>
</feature>
<keyword evidence="7 15" id="KW-0507">mRNA processing</keyword>
<keyword evidence="14 15" id="KW-0694">RNA-binding</keyword>
<evidence type="ECO:0000313" key="19">
    <source>
        <dbReference type="Proteomes" id="UP000808761"/>
    </source>
</evidence>
<evidence type="ECO:0000256" key="9">
    <source>
        <dbReference type="ARBA" id="ARBA00022722"/>
    </source>
</evidence>
<dbReference type="PROSITE" id="PS50137">
    <property type="entry name" value="DS_RBD"/>
    <property type="match status" value="1"/>
</dbReference>
<feature type="domain" description="DRBM" evidence="16">
    <location>
        <begin position="165"/>
        <end position="234"/>
    </location>
</feature>
<dbReference type="HAMAP" id="MF_00104">
    <property type="entry name" value="RNase_III"/>
    <property type="match status" value="1"/>
</dbReference>
<name>A0A9D6UM69_UNCSA</name>
<evidence type="ECO:0000256" key="3">
    <source>
        <dbReference type="ARBA" id="ARBA00010183"/>
    </source>
</evidence>
<dbReference type="PROSITE" id="PS00517">
    <property type="entry name" value="RNASE_3_1"/>
    <property type="match status" value="1"/>
</dbReference>
<dbReference type="Proteomes" id="UP000808761">
    <property type="component" value="Unassembled WGS sequence"/>
</dbReference>
<evidence type="ECO:0000256" key="15">
    <source>
        <dbReference type="HAMAP-Rule" id="MF_00104"/>
    </source>
</evidence>
<dbReference type="SUPFAM" id="SSF54768">
    <property type="entry name" value="dsRNA-binding domain-like"/>
    <property type="match status" value="1"/>
</dbReference>
<keyword evidence="9 15" id="KW-0540">Nuclease</keyword>
<evidence type="ECO:0000256" key="4">
    <source>
        <dbReference type="ARBA" id="ARBA00011738"/>
    </source>
</evidence>
<keyword evidence="5 15" id="KW-0963">Cytoplasm</keyword>
<dbReference type="GO" id="GO:0005737">
    <property type="term" value="C:cytoplasm"/>
    <property type="evidence" value="ECO:0007669"/>
    <property type="project" value="UniProtKB-SubCell"/>
</dbReference>
<evidence type="ECO:0000256" key="14">
    <source>
        <dbReference type="ARBA" id="ARBA00022884"/>
    </source>
</evidence>
<dbReference type="GO" id="GO:0010468">
    <property type="term" value="P:regulation of gene expression"/>
    <property type="evidence" value="ECO:0007669"/>
    <property type="project" value="TreeGrafter"/>
</dbReference>
<protein>
    <recommendedName>
        <fullName evidence="15">Ribonuclease 3</fullName>
        <ecNumber evidence="15">3.1.26.3</ecNumber>
    </recommendedName>
    <alternativeName>
        <fullName evidence="15">Ribonuclease III</fullName>
        <shortName evidence="15">RNase III</shortName>
    </alternativeName>
</protein>
<dbReference type="SUPFAM" id="SSF69065">
    <property type="entry name" value="RNase III domain-like"/>
    <property type="match status" value="1"/>
</dbReference>
<dbReference type="EC" id="3.1.26.3" evidence="15"/>
<evidence type="ECO:0000259" key="17">
    <source>
        <dbReference type="PROSITE" id="PS50142"/>
    </source>
</evidence>
<dbReference type="Pfam" id="PF00035">
    <property type="entry name" value="dsrm"/>
    <property type="match status" value="1"/>
</dbReference>
<comment type="caution">
    <text evidence="18">The sequence shown here is derived from an EMBL/GenBank/DDBJ whole genome shotgun (WGS) entry which is preliminary data.</text>
</comment>
<dbReference type="GO" id="GO:0042802">
    <property type="term" value="F:identical protein binding"/>
    <property type="evidence" value="ECO:0007669"/>
    <property type="project" value="UniProtKB-ARBA"/>
</dbReference>
<dbReference type="GO" id="GO:0008033">
    <property type="term" value="P:tRNA processing"/>
    <property type="evidence" value="ECO:0007669"/>
    <property type="project" value="UniProtKB-KW"/>
</dbReference>
<sequence>MEQLTVERERELQDLGKKLGVSFLNKFLLNQSLTHSSYGHEQNCPDNERLEFLGDAVIKLVVSEYLYHKFPAYAEGELTKIRAAAISDETFGKVGKKLNLGEYLLLSPNEKKSGGQKRKSNLANAFEAVVGAVYMDAGLGKVRDLIVELLREEVETVSRAGYIRDYKSALQEHAQKYHRELPHYHVIKETGPRHRRVFWVEVKLKGKRCGVGRGGNKKEAEQRAAAMALRRLKTEEKQEKKESDGLRSLISRVRKRIRLP</sequence>
<dbReference type="SMART" id="SM00358">
    <property type="entry name" value="DSRM"/>
    <property type="match status" value="1"/>
</dbReference>
<feature type="binding site" evidence="15">
    <location>
        <position position="51"/>
    </location>
    <ligand>
        <name>Mg(2+)</name>
        <dbReference type="ChEBI" id="CHEBI:18420"/>
    </ligand>
</feature>
<feature type="active site" evidence="15">
    <location>
        <position position="55"/>
    </location>
</feature>
<evidence type="ECO:0000256" key="2">
    <source>
        <dbReference type="ARBA" id="ARBA00004496"/>
    </source>
</evidence>
<dbReference type="SMART" id="SM00535">
    <property type="entry name" value="RIBOc"/>
    <property type="match status" value="1"/>
</dbReference>
<dbReference type="AlphaFoldDB" id="A0A9D6UM69"/>
<comment type="function">
    <text evidence="15">Digests double-stranded RNA. Involved in the processing of primary rRNA transcript to yield the immediate precursors to the large and small rRNAs (23S and 16S). Processes some mRNAs, and tRNAs when they are encoded in the rRNA operon. Processes pre-crRNA and tracrRNA of type II CRISPR loci if present in the organism.</text>
</comment>
<feature type="binding site" evidence="15">
    <location>
        <position position="124"/>
    </location>
    <ligand>
        <name>Mg(2+)</name>
        <dbReference type="ChEBI" id="CHEBI:18420"/>
    </ligand>
</feature>
<dbReference type="FunFam" id="3.30.160.20:FF:000003">
    <property type="entry name" value="Ribonuclease 3"/>
    <property type="match status" value="1"/>
</dbReference>
<evidence type="ECO:0000256" key="11">
    <source>
        <dbReference type="ARBA" id="ARBA00022759"/>
    </source>
</evidence>
<evidence type="ECO:0000259" key="16">
    <source>
        <dbReference type="PROSITE" id="PS50137"/>
    </source>
</evidence>
<dbReference type="Gene3D" id="1.10.1520.10">
    <property type="entry name" value="Ribonuclease III domain"/>
    <property type="match status" value="1"/>
</dbReference>
<evidence type="ECO:0000256" key="12">
    <source>
        <dbReference type="ARBA" id="ARBA00022801"/>
    </source>
</evidence>
<dbReference type="Pfam" id="PF14622">
    <property type="entry name" value="Ribonucleas_3_3"/>
    <property type="match status" value="1"/>
</dbReference>
<dbReference type="PANTHER" id="PTHR11207:SF0">
    <property type="entry name" value="RIBONUCLEASE 3"/>
    <property type="match status" value="1"/>
</dbReference>
<dbReference type="CDD" id="cd10845">
    <property type="entry name" value="DSRM_RNAse_III_family"/>
    <property type="match status" value="1"/>
</dbReference>
<evidence type="ECO:0000256" key="10">
    <source>
        <dbReference type="ARBA" id="ARBA00022723"/>
    </source>
</evidence>
<comment type="cofactor">
    <cofactor evidence="15">
        <name>Mg(2+)</name>
        <dbReference type="ChEBI" id="CHEBI:18420"/>
    </cofactor>
</comment>
<evidence type="ECO:0000313" key="18">
    <source>
        <dbReference type="EMBL" id="MBI5078779.1"/>
    </source>
</evidence>
<dbReference type="FunFam" id="1.10.1520.10:FF:000001">
    <property type="entry name" value="Ribonuclease 3"/>
    <property type="match status" value="1"/>
</dbReference>
<comment type="subunit">
    <text evidence="4 15">Homodimer.</text>
</comment>
<keyword evidence="8 15" id="KW-0819">tRNA processing</keyword>
<organism evidence="18 19">
    <name type="scientific">Candidatus Saganbacteria bacterium</name>
    <dbReference type="NCBI Taxonomy" id="2575572"/>
    <lineage>
        <taxon>Bacteria</taxon>
        <taxon>Bacillati</taxon>
        <taxon>Saganbacteria</taxon>
    </lineage>
</organism>
<comment type="catalytic activity">
    <reaction evidence="1 15">
        <text>Endonucleolytic cleavage to 5'-phosphomonoester.</text>
        <dbReference type="EC" id="3.1.26.3"/>
    </reaction>
</comment>
<comment type="similarity">
    <text evidence="3">Belongs to the ribonuclease III family.</text>
</comment>
<evidence type="ECO:0000256" key="5">
    <source>
        <dbReference type="ARBA" id="ARBA00022490"/>
    </source>
</evidence>
<proteinExistence type="inferred from homology"/>
<keyword evidence="15" id="KW-0699">rRNA-binding</keyword>
<keyword evidence="12 15" id="KW-0378">Hydrolase</keyword>
<dbReference type="GO" id="GO:0003725">
    <property type="term" value="F:double-stranded RNA binding"/>
    <property type="evidence" value="ECO:0007669"/>
    <property type="project" value="TreeGrafter"/>
</dbReference>
<keyword evidence="13 15" id="KW-0460">Magnesium</keyword>